<dbReference type="PANTHER" id="PTHR44051:SF19">
    <property type="entry name" value="DISULFIDE-BOND OXIDOREDUCTASE YFCG"/>
    <property type="match status" value="1"/>
</dbReference>
<dbReference type="PROSITE" id="PS50404">
    <property type="entry name" value="GST_NTER"/>
    <property type="match status" value="1"/>
</dbReference>
<dbReference type="Proteomes" id="UP000659084">
    <property type="component" value="Unassembled WGS sequence"/>
</dbReference>
<dbReference type="PANTHER" id="PTHR44051">
    <property type="entry name" value="GLUTATHIONE S-TRANSFERASE-RELATED"/>
    <property type="match status" value="1"/>
</dbReference>
<dbReference type="PROSITE" id="PS50405">
    <property type="entry name" value="GST_CTER"/>
    <property type="match status" value="1"/>
</dbReference>
<name>A0AAW3WWD9_SERFO</name>
<dbReference type="InterPro" id="IPR010987">
    <property type="entry name" value="Glutathione-S-Trfase_C-like"/>
</dbReference>
<evidence type="ECO:0000313" key="4">
    <source>
        <dbReference type="Proteomes" id="UP000659084"/>
    </source>
</evidence>
<accession>A0AAW3WWD9</accession>
<dbReference type="SFLD" id="SFLDS00019">
    <property type="entry name" value="Glutathione_Transferase_(cytos"/>
    <property type="match status" value="1"/>
</dbReference>
<dbReference type="AlphaFoldDB" id="A0AAW3WWD9"/>
<protein>
    <submittedName>
        <fullName evidence="3">Glutathione S-transferase N-terminal domain-containing protein</fullName>
    </submittedName>
</protein>
<dbReference type="InterPro" id="IPR040079">
    <property type="entry name" value="Glutathione_S-Trfase"/>
</dbReference>
<dbReference type="Pfam" id="PF00043">
    <property type="entry name" value="GST_C"/>
    <property type="match status" value="1"/>
</dbReference>
<evidence type="ECO:0000259" key="2">
    <source>
        <dbReference type="PROSITE" id="PS50405"/>
    </source>
</evidence>
<organism evidence="3 4">
    <name type="scientific">Serratia fonticola</name>
    <dbReference type="NCBI Taxonomy" id="47917"/>
    <lineage>
        <taxon>Bacteria</taxon>
        <taxon>Pseudomonadati</taxon>
        <taxon>Pseudomonadota</taxon>
        <taxon>Gammaproteobacteria</taxon>
        <taxon>Enterobacterales</taxon>
        <taxon>Yersiniaceae</taxon>
        <taxon>Serratia</taxon>
    </lineage>
</organism>
<dbReference type="Pfam" id="PF13409">
    <property type="entry name" value="GST_N_2"/>
    <property type="match status" value="1"/>
</dbReference>
<dbReference type="SUPFAM" id="SSF52833">
    <property type="entry name" value="Thioredoxin-like"/>
    <property type="match status" value="1"/>
</dbReference>
<dbReference type="InterPro" id="IPR004045">
    <property type="entry name" value="Glutathione_S-Trfase_N"/>
</dbReference>
<dbReference type="CDD" id="cd03180">
    <property type="entry name" value="GST_C_2"/>
    <property type="match status" value="1"/>
</dbReference>
<dbReference type="SFLD" id="SFLDG01150">
    <property type="entry name" value="Main.1:_Beta-like"/>
    <property type="match status" value="1"/>
</dbReference>
<comment type="caution">
    <text evidence="3">The sequence shown here is derived from an EMBL/GenBank/DDBJ whole genome shotgun (WGS) entry which is preliminary data.</text>
</comment>
<proteinExistence type="predicted"/>
<dbReference type="Gene3D" id="3.40.30.10">
    <property type="entry name" value="Glutaredoxin"/>
    <property type="match status" value="1"/>
</dbReference>
<feature type="domain" description="GST N-terminal" evidence="1">
    <location>
        <begin position="1"/>
        <end position="81"/>
    </location>
</feature>
<dbReference type="Gene3D" id="1.20.1050.10">
    <property type="match status" value="1"/>
</dbReference>
<gene>
    <name evidence="3" type="ORF">H8J20_22465</name>
</gene>
<feature type="domain" description="GST C-terminal" evidence="2">
    <location>
        <begin position="83"/>
        <end position="213"/>
    </location>
</feature>
<dbReference type="InterPro" id="IPR036249">
    <property type="entry name" value="Thioredoxin-like_sf"/>
</dbReference>
<evidence type="ECO:0000313" key="3">
    <source>
        <dbReference type="EMBL" id="MBC3214904.1"/>
    </source>
</evidence>
<dbReference type="SUPFAM" id="SSF47616">
    <property type="entry name" value="GST C-terminal domain-like"/>
    <property type="match status" value="1"/>
</dbReference>
<dbReference type="InterPro" id="IPR004046">
    <property type="entry name" value="GST_C"/>
</dbReference>
<dbReference type="EMBL" id="JACNYO010000030">
    <property type="protein sequence ID" value="MBC3214904.1"/>
    <property type="molecule type" value="Genomic_DNA"/>
</dbReference>
<dbReference type="RefSeq" id="WP_094982814.1">
    <property type="nucleotide sequence ID" value="NZ_CAMISB010000021.1"/>
</dbReference>
<evidence type="ECO:0000259" key="1">
    <source>
        <dbReference type="PROSITE" id="PS50404"/>
    </source>
</evidence>
<dbReference type="InterPro" id="IPR036282">
    <property type="entry name" value="Glutathione-S-Trfase_C_sf"/>
</dbReference>
<reference evidence="3" key="1">
    <citation type="submission" date="2020-08" db="EMBL/GenBank/DDBJ databases">
        <title>Food and environmental bacterial isolates.</title>
        <authorList>
            <person name="Richter L."/>
            <person name="Du Plessis E.M."/>
            <person name="Duvenage S."/>
            <person name="Allam M."/>
            <person name="Korsten L."/>
        </authorList>
    </citation>
    <scope>NUCLEOTIDE SEQUENCE</scope>
    <source>
        <strain evidence="3">UPMP2127</strain>
    </source>
</reference>
<dbReference type="SFLD" id="SFLDG00358">
    <property type="entry name" value="Main_(cytGST)"/>
    <property type="match status" value="1"/>
</dbReference>
<sequence length="213" mass="25003">MLSVWGRKNSFNVQKVMWFIGELGLQYHLIPFGGQFGDCDTEEFAVINPTRHIPVIDLDRQVVWESHTILRFLAAGSHFWLDDPRKRAHVECWMDWCQTTLEPDLMMGVFWGLIRTPEAERDWPTLHDKVARCSRHFQVLETILSRQPFLSGDSFGLADIPTGATLYRYFSLDIERPPLPAVEAWYQRLQSRPAYREHVMVPYDDLRGQRIRL</sequence>